<dbReference type="InterPro" id="IPR021109">
    <property type="entry name" value="Peptidase_aspartic_dom_sf"/>
</dbReference>
<keyword evidence="1" id="KW-0548">Nucleotidyltransferase</keyword>
<reference evidence="1" key="1">
    <citation type="journal article" date="2019" name="Sci. Rep.">
        <title>Draft genome of Tanacetum cinerariifolium, the natural source of mosquito coil.</title>
        <authorList>
            <person name="Yamashiro T."/>
            <person name="Shiraishi A."/>
            <person name="Satake H."/>
            <person name="Nakayama K."/>
        </authorList>
    </citation>
    <scope>NUCLEOTIDE SEQUENCE</scope>
</reference>
<evidence type="ECO:0000313" key="1">
    <source>
        <dbReference type="EMBL" id="GFD25463.1"/>
    </source>
</evidence>
<gene>
    <name evidence="1" type="ORF">Tci_897432</name>
</gene>
<organism evidence="1">
    <name type="scientific">Tanacetum cinerariifolium</name>
    <name type="common">Dalmatian daisy</name>
    <name type="synonym">Chrysanthemum cinerariifolium</name>
    <dbReference type="NCBI Taxonomy" id="118510"/>
    <lineage>
        <taxon>Eukaryota</taxon>
        <taxon>Viridiplantae</taxon>
        <taxon>Streptophyta</taxon>
        <taxon>Embryophyta</taxon>
        <taxon>Tracheophyta</taxon>
        <taxon>Spermatophyta</taxon>
        <taxon>Magnoliopsida</taxon>
        <taxon>eudicotyledons</taxon>
        <taxon>Gunneridae</taxon>
        <taxon>Pentapetalae</taxon>
        <taxon>asterids</taxon>
        <taxon>campanulids</taxon>
        <taxon>Asterales</taxon>
        <taxon>Asteraceae</taxon>
        <taxon>Asteroideae</taxon>
        <taxon>Anthemideae</taxon>
        <taxon>Anthemidinae</taxon>
        <taxon>Tanacetum</taxon>
    </lineage>
</organism>
<dbReference type="Gene3D" id="2.40.70.10">
    <property type="entry name" value="Acid Proteases"/>
    <property type="match status" value="1"/>
</dbReference>
<dbReference type="PANTHER" id="PTHR33067">
    <property type="entry name" value="RNA-DIRECTED DNA POLYMERASE-RELATED"/>
    <property type="match status" value="1"/>
</dbReference>
<sequence length="124" mass="13924">LADRLISRPVGVAEDVFVKVGTFHFSADFVIVDFDADPRVPLILGRSFLKTERALIDVFEDDPTLPKVDQSYLDSEKDILLLEAFLNNDPSLPPPNQGNYLHEVRKELKICEAKSDKSSIDEPP</sequence>
<dbReference type="GO" id="GO:0003964">
    <property type="term" value="F:RNA-directed DNA polymerase activity"/>
    <property type="evidence" value="ECO:0007669"/>
    <property type="project" value="UniProtKB-KW"/>
</dbReference>
<accession>A0A699UTP2</accession>
<dbReference type="EMBL" id="BKCJ011360909">
    <property type="protein sequence ID" value="GFD25463.1"/>
    <property type="molecule type" value="Genomic_DNA"/>
</dbReference>
<comment type="caution">
    <text evidence="1">The sequence shown here is derived from an EMBL/GenBank/DDBJ whole genome shotgun (WGS) entry which is preliminary data.</text>
</comment>
<protein>
    <submittedName>
        <fullName evidence="1">Reverse transcriptase domain-containing protein</fullName>
    </submittedName>
</protein>
<feature type="non-terminal residue" evidence="1">
    <location>
        <position position="124"/>
    </location>
</feature>
<keyword evidence="1" id="KW-0695">RNA-directed DNA polymerase</keyword>
<proteinExistence type="predicted"/>
<keyword evidence="1" id="KW-0808">Transferase</keyword>
<name>A0A699UTP2_TANCI</name>
<dbReference type="PANTHER" id="PTHR33067:SF9">
    <property type="entry name" value="RNA-DIRECTED DNA POLYMERASE"/>
    <property type="match status" value="1"/>
</dbReference>
<dbReference type="AlphaFoldDB" id="A0A699UTP2"/>
<feature type="non-terminal residue" evidence="1">
    <location>
        <position position="1"/>
    </location>
</feature>